<proteinExistence type="predicted"/>
<gene>
    <name evidence="1" type="ORF">US52_C0006G0019</name>
</gene>
<name>A0A0G0JHE8_9BACT</name>
<evidence type="ECO:0000313" key="2">
    <source>
        <dbReference type="Proteomes" id="UP000034852"/>
    </source>
</evidence>
<dbReference type="Proteomes" id="UP000034852">
    <property type="component" value="Unassembled WGS sequence"/>
</dbReference>
<dbReference type="AlphaFoldDB" id="A0A0G0JHE8"/>
<reference evidence="1 2" key="1">
    <citation type="journal article" date="2015" name="Nature">
        <title>rRNA introns, odd ribosomes, and small enigmatic genomes across a large radiation of phyla.</title>
        <authorList>
            <person name="Brown C.T."/>
            <person name="Hug L.A."/>
            <person name="Thomas B.C."/>
            <person name="Sharon I."/>
            <person name="Castelle C.J."/>
            <person name="Singh A."/>
            <person name="Wilkins M.J."/>
            <person name="Williams K.H."/>
            <person name="Banfield J.F."/>
        </authorList>
    </citation>
    <scope>NUCLEOTIDE SEQUENCE [LARGE SCALE GENOMIC DNA]</scope>
</reference>
<protein>
    <submittedName>
        <fullName evidence="1">Uncharacterized protein</fullName>
    </submittedName>
</protein>
<accession>A0A0G0JHE8</accession>
<evidence type="ECO:0000313" key="1">
    <source>
        <dbReference type="EMBL" id="KKQ36189.1"/>
    </source>
</evidence>
<comment type="caution">
    <text evidence="1">The sequence shown here is derived from an EMBL/GenBank/DDBJ whole genome shotgun (WGS) entry which is preliminary data.</text>
</comment>
<sequence>MQDGNLVIRPDELNTDYSNLIDEDALCKTEDGKDGYRSDRISAEAAEGTRPEFEYGNLSELQQNVLNACPVELPECDERCKETTKAWVVRLAQENIEQLGRDYNENDYYSIEEVRGFMDDMYEEAHDDIKFQLLIAIWLSENGLNPTFKNKGFESDIFGCGVFCSEPPKSFEEELACVTRKLQGCSVMYAFDEQKPGEYLEKYGPIEDNPTFTTKVFMIMDKLAEVQGDGSYRNQSGNCSMYVYDEIPPDLDWAVGLLDRT</sequence>
<organism evidence="1 2">
    <name type="scientific">candidate division WS6 bacterium GW2011_GWA2_37_6</name>
    <dbReference type="NCBI Taxonomy" id="1619087"/>
    <lineage>
        <taxon>Bacteria</taxon>
        <taxon>Candidatus Dojkabacteria</taxon>
    </lineage>
</organism>
<dbReference type="EMBL" id="LBTH01000006">
    <property type="protein sequence ID" value="KKQ36189.1"/>
    <property type="molecule type" value="Genomic_DNA"/>
</dbReference>